<dbReference type="OrthoDB" id="341898at2759"/>
<evidence type="ECO:0000256" key="2">
    <source>
        <dbReference type="SAM" id="MobiDB-lite"/>
    </source>
</evidence>
<keyword evidence="4" id="KW-1185">Reference proteome</keyword>
<feature type="compositionally biased region" description="Basic and acidic residues" evidence="2">
    <location>
        <begin position="88"/>
        <end position="143"/>
    </location>
</feature>
<dbReference type="Pfam" id="PF09184">
    <property type="entry name" value="PPP4R2"/>
    <property type="match status" value="1"/>
</dbReference>
<evidence type="ECO:0000313" key="4">
    <source>
        <dbReference type="Proteomes" id="UP000077266"/>
    </source>
</evidence>
<name>A0A166N2R2_EXIGL</name>
<dbReference type="GO" id="GO:0019888">
    <property type="term" value="F:protein phosphatase regulator activity"/>
    <property type="evidence" value="ECO:0007669"/>
    <property type="project" value="InterPro"/>
</dbReference>
<feature type="compositionally biased region" description="Acidic residues" evidence="2">
    <location>
        <begin position="481"/>
        <end position="502"/>
    </location>
</feature>
<dbReference type="InParanoid" id="A0A166N2R2"/>
<organism evidence="3 4">
    <name type="scientific">Exidia glandulosa HHB12029</name>
    <dbReference type="NCBI Taxonomy" id="1314781"/>
    <lineage>
        <taxon>Eukaryota</taxon>
        <taxon>Fungi</taxon>
        <taxon>Dikarya</taxon>
        <taxon>Basidiomycota</taxon>
        <taxon>Agaricomycotina</taxon>
        <taxon>Agaricomycetes</taxon>
        <taxon>Auriculariales</taxon>
        <taxon>Exidiaceae</taxon>
        <taxon>Exidia</taxon>
    </lineage>
</organism>
<evidence type="ECO:0008006" key="5">
    <source>
        <dbReference type="Google" id="ProtNLM"/>
    </source>
</evidence>
<accession>A0A166N2R2</accession>
<dbReference type="GO" id="GO:0005634">
    <property type="term" value="C:nucleus"/>
    <property type="evidence" value="ECO:0007669"/>
    <property type="project" value="TreeGrafter"/>
</dbReference>
<feature type="compositionally biased region" description="Low complexity" evidence="2">
    <location>
        <begin position="392"/>
        <end position="410"/>
    </location>
</feature>
<sequence length="502" mass="55164">MPEHTTNGDSRKRKAPPTFPHLPLNRAKKLKQEWVEGKKIKAQWRAEKKKMEPQTQRGDDGGDGGDEFEEWHGIESRSPSPPPTPPSKPKEPERVNTKPERVKTTEKALEESDSLRELGRKAYSRESLHTHKADPLGRRRGQDSARGSGRGRGRGRGQPDMRLRMNHLVESIKAQYDGFLQQIADTNVVDSEWSRLRDMIKYRINKALEDFVAHPAPIIPASAKPTIPSTSVTATLGSPSLTATHAPATLHGLVIPAFPFRRAKPQRLLPSLLTPEETIELKGRVCALLDDFDEGNPPFTIQRVCELALRPRQHYKTSGKFLRALERALLVTSTWDSYPPVAPGEANGKDDEFDGLAASAASLKLATTPIFSPIPFLHDDARARSRSRSRSRSPPISPLLLPHSSASDSAGPATIEGHALGLVDELDDPGPGHMADHPTALTEVTTVGGNVEALPLSERFVKADNLEDTPSGVIKDPQTDKDEDAEVEDMVLDDSVDDVIKS</sequence>
<dbReference type="AlphaFoldDB" id="A0A166N2R2"/>
<feature type="region of interest" description="Disordered" evidence="2">
    <location>
        <begin position="382"/>
        <end position="414"/>
    </location>
</feature>
<dbReference type="Proteomes" id="UP000077266">
    <property type="component" value="Unassembled WGS sequence"/>
</dbReference>
<dbReference type="PANTHER" id="PTHR16487">
    <property type="entry name" value="PPP4R2-RELATED PROTEIN"/>
    <property type="match status" value="1"/>
</dbReference>
<dbReference type="GO" id="GO:0030289">
    <property type="term" value="C:protein phosphatase 4 complex"/>
    <property type="evidence" value="ECO:0007669"/>
    <property type="project" value="InterPro"/>
</dbReference>
<protein>
    <recommendedName>
        <fullName evidence="5">PPP4R2-domain-containing protein</fullName>
    </recommendedName>
</protein>
<reference evidence="3 4" key="1">
    <citation type="journal article" date="2016" name="Mol. Biol. Evol.">
        <title>Comparative Genomics of Early-Diverging Mushroom-Forming Fungi Provides Insights into the Origins of Lignocellulose Decay Capabilities.</title>
        <authorList>
            <person name="Nagy L.G."/>
            <person name="Riley R."/>
            <person name="Tritt A."/>
            <person name="Adam C."/>
            <person name="Daum C."/>
            <person name="Floudas D."/>
            <person name="Sun H."/>
            <person name="Yadav J.S."/>
            <person name="Pangilinan J."/>
            <person name="Larsson K.H."/>
            <person name="Matsuura K."/>
            <person name="Barry K."/>
            <person name="Labutti K."/>
            <person name="Kuo R."/>
            <person name="Ohm R.A."/>
            <person name="Bhattacharya S.S."/>
            <person name="Shirouzu T."/>
            <person name="Yoshinaga Y."/>
            <person name="Martin F.M."/>
            <person name="Grigoriev I.V."/>
            <person name="Hibbett D.S."/>
        </authorList>
    </citation>
    <scope>NUCLEOTIDE SEQUENCE [LARGE SCALE GENOMIC DNA]</scope>
    <source>
        <strain evidence="3 4">HHB12029</strain>
    </source>
</reference>
<evidence type="ECO:0000256" key="1">
    <source>
        <dbReference type="ARBA" id="ARBA00009207"/>
    </source>
</evidence>
<feature type="compositionally biased region" description="Basic and acidic residues" evidence="2">
    <location>
        <begin position="30"/>
        <end position="60"/>
    </location>
</feature>
<gene>
    <name evidence="3" type="ORF">EXIGLDRAFT_847266</name>
</gene>
<dbReference type="GO" id="GO:0005737">
    <property type="term" value="C:cytoplasm"/>
    <property type="evidence" value="ECO:0007669"/>
    <property type="project" value="TreeGrafter"/>
</dbReference>
<dbReference type="PANTHER" id="PTHR16487:SF0">
    <property type="entry name" value="PROTEIN PHOSPHATASE 4 REGULATORY SUBUNIT 2-RELATED"/>
    <property type="match status" value="1"/>
</dbReference>
<feature type="region of interest" description="Disordered" evidence="2">
    <location>
        <begin position="1"/>
        <end position="161"/>
    </location>
</feature>
<evidence type="ECO:0000313" key="3">
    <source>
        <dbReference type="EMBL" id="KZV78691.1"/>
    </source>
</evidence>
<comment type="similarity">
    <text evidence="1">Belongs to the PPP4R2 family.</text>
</comment>
<dbReference type="STRING" id="1314781.A0A166N2R2"/>
<proteinExistence type="inferred from homology"/>
<dbReference type="EMBL" id="KV426792">
    <property type="protein sequence ID" value="KZV78691.1"/>
    <property type="molecule type" value="Genomic_DNA"/>
</dbReference>
<feature type="region of interest" description="Disordered" evidence="2">
    <location>
        <begin position="462"/>
        <end position="502"/>
    </location>
</feature>
<dbReference type="InterPro" id="IPR015267">
    <property type="entry name" value="PPP4R2"/>
</dbReference>